<keyword evidence="2" id="KW-0645">Protease</keyword>
<dbReference type="Proteomes" id="UP000095282">
    <property type="component" value="Unplaced"/>
</dbReference>
<accession>A0A1I7T857</accession>
<feature type="domain" description="Ubiquitin-like protease family profile" evidence="6">
    <location>
        <begin position="41"/>
        <end position="286"/>
    </location>
</feature>
<feature type="region of interest" description="Disordered" evidence="5">
    <location>
        <begin position="1"/>
        <end position="35"/>
    </location>
</feature>
<reference evidence="8" key="1">
    <citation type="submission" date="2016-11" db="UniProtKB">
        <authorList>
            <consortium name="WormBaseParasite"/>
        </authorList>
    </citation>
    <scope>IDENTIFICATION</scope>
</reference>
<keyword evidence="3" id="KW-0378">Hydrolase</keyword>
<dbReference type="GO" id="GO:0008234">
    <property type="term" value="F:cysteine-type peptidase activity"/>
    <property type="evidence" value="ECO:0007669"/>
    <property type="project" value="UniProtKB-KW"/>
</dbReference>
<dbReference type="Gene3D" id="3.40.395.10">
    <property type="entry name" value="Adenoviral Proteinase, Chain A"/>
    <property type="match status" value="1"/>
</dbReference>
<evidence type="ECO:0000259" key="6">
    <source>
        <dbReference type="PROSITE" id="PS50600"/>
    </source>
</evidence>
<dbReference type="GO" id="GO:0016926">
    <property type="term" value="P:protein desumoylation"/>
    <property type="evidence" value="ECO:0007669"/>
    <property type="project" value="UniProtKB-ARBA"/>
</dbReference>
<evidence type="ECO:0000256" key="3">
    <source>
        <dbReference type="ARBA" id="ARBA00022801"/>
    </source>
</evidence>
<dbReference type="Pfam" id="PF02902">
    <property type="entry name" value="Peptidase_C48"/>
    <property type="match status" value="1"/>
</dbReference>
<evidence type="ECO:0000256" key="1">
    <source>
        <dbReference type="ARBA" id="ARBA00005234"/>
    </source>
</evidence>
<evidence type="ECO:0000313" key="7">
    <source>
        <dbReference type="Proteomes" id="UP000095282"/>
    </source>
</evidence>
<keyword evidence="7" id="KW-1185">Reference proteome</keyword>
<proteinExistence type="inferred from homology"/>
<organism evidence="7 8">
    <name type="scientific">Caenorhabditis tropicalis</name>
    <dbReference type="NCBI Taxonomy" id="1561998"/>
    <lineage>
        <taxon>Eukaryota</taxon>
        <taxon>Metazoa</taxon>
        <taxon>Ecdysozoa</taxon>
        <taxon>Nematoda</taxon>
        <taxon>Chromadorea</taxon>
        <taxon>Rhabditida</taxon>
        <taxon>Rhabditina</taxon>
        <taxon>Rhabditomorpha</taxon>
        <taxon>Rhabditoidea</taxon>
        <taxon>Rhabditidae</taxon>
        <taxon>Peloderinae</taxon>
        <taxon>Caenorhabditis</taxon>
    </lineage>
</organism>
<dbReference type="PANTHER" id="PTHR46915:SF2">
    <property type="entry name" value="UBIQUITIN-LIKE PROTEASE 4"/>
    <property type="match status" value="1"/>
</dbReference>
<dbReference type="InterPro" id="IPR038765">
    <property type="entry name" value="Papain-like_cys_pep_sf"/>
</dbReference>
<keyword evidence="4" id="KW-0788">Thiol protease</keyword>
<evidence type="ECO:0000256" key="4">
    <source>
        <dbReference type="ARBA" id="ARBA00022807"/>
    </source>
</evidence>
<name>A0A1I7T857_9PELO</name>
<dbReference type="PANTHER" id="PTHR46915">
    <property type="entry name" value="UBIQUITIN-LIKE PROTEASE 4-RELATED"/>
    <property type="match status" value="1"/>
</dbReference>
<evidence type="ECO:0000313" key="8">
    <source>
        <dbReference type="WBParaSite" id="Csp11.Scaffold539.g3349.t1"/>
    </source>
</evidence>
<protein>
    <submittedName>
        <fullName evidence="8">ULP_PROTEASE domain-containing protein</fullName>
    </submittedName>
</protein>
<feature type="compositionally biased region" description="Acidic residues" evidence="5">
    <location>
        <begin position="1"/>
        <end position="14"/>
    </location>
</feature>
<comment type="similarity">
    <text evidence="1">Belongs to the peptidase C48 family.</text>
</comment>
<evidence type="ECO:0000256" key="5">
    <source>
        <dbReference type="SAM" id="MobiDB-lite"/>
    </source>
</evidence>
<dbReference type="STRING" id="1561998.A0A1I7T857"/>
<dbReference type="InterPro" id="IPR003653">
    <property type="entry name" value="Peptidase_C48_C"/>
</dbReference>
<sequence>MSASSSEDDSEQYEEQFKEPELPSEEGAATSPPTKRRTADIWITYKGQQFKIPPLFQEKWTERNDHRTLLNDTLIEFYMRHWMVNDVYDNEARKNFHIFNTFFFSKLKLRFSQYFKDGPPRRSELGEHFNRCFQRVNPGAFLRKEILVVPIHLERPKHWFLALVHNPAGAIRRYKIKKRTERENNPGVPLCQQINEYAEFEFDELAMECRIVIMDSLVHDQKYKTALNTAYNHAFDYIRLWLQMAASSLGEELMIGRVRRVICKKLPQQTNSVDCGIYMLAFAEYFTWYNTEWTRQSTESLEYLLMEDQLKEMLDSLEPRMRLEKLLQRLKSPDKGN</sequence>
<dbReference type="AlphaFoldDB" id="A0A1I7T857"/>
<dbReference type="PROSITE" id="PS50600">
    <property type="entry name" value="ULP_PROTEASE"/>
    <property type="match status" value="1"/>
</dbReference>
<dbReference type="eggNOG" id="KOG0779">
    <property type="taxonomic scope" value="Eukaryota"/>
</dbReference>
<dbReference type="SUPFAM" id="SSF54001">
    <property type="entry name" value="Cysteine proteinases"/>
    <property type="match status" value="1"/>
</dbReference>
<dbReference type="GO" id="GO:0006508">
    <property type="term" value="P:proteolysis"/>
    <property type="evidence" value="ECO:0007669"/>
    <property type="project" value="UniProtKB-KW"/>
</dbReference>
<evidence type="ECO:0000256" key="2">
    <source>
        <dbReference type="ARBA" id="ARBA00022670"/>
    </source>
</evidence>
<dbReference type="WBParaSite" id="Csp11.Scaffold539.g3349.t1">
    <property type="protein sequence ID" value="Csp11.Scaffold539.g3349.t1"/>
    <property type="gene ID" value="Csp11.Scaffold539.g3349"/>
</dbReference>